<evidence type="ECO:0000256" key="1">
    <source>
        <dbReference type="ARBA" id="ARBA00006734"/>
    </source>
</evidence>
<reference evidence="5" key="2">
    <citation type="submission" date="2023-05" db="EMBL/GenBank/DDBJ databases">
        <authorList>
            <consortium name="Lawrence Berkeley National Laboratory"/>
            <person name="Steindorff A."/>
            <person name="Hensen N."/>
            <person name="Bonometti L."/>
            <person name="Westerberg I."/>
            <person name="Brannstrom I.O."/>
            <person name="Guillou S."/>
            <person name="Cros-Aarteil S."/>
            <person name="Calhoun S."/>
            <person name="Haridas S."/>
            <person name="Kuo A."/>
            <person name="Mondo S."/>
            <person name="Pangilinan J."/>
            <person name="Riley R."/>
            <person name="Labutti K."/>
            <person name="Andreopoulos B."/>
            <person name="Lipzen A."/>
            <person name="Chen C."/>
            <person name="Yanf M."/>
            <person name="Daum C."/>
            <person name="Ng V."/>
            <person name="Clum A."/>
            <person name="Ohm R."/>
            <person name="Martin F."/>
            <person name="Silar P."/>
            <person name="Natvig D."/>
            <person name="Lalanne C."/>
            <person name="Gautier V."/>
            <person name="Ament-Velasquez S.L."/>
            <person name="Kruys A."/>
            <person name="Hutchinson M.I."/>
            <person name="Powell A.J."/>
            <person name="Barry K."/>
            <person name="Miller A.N."/>
            <person name="Grigoriev I.V."/>
            <person name="Debuchy R."/>
            <person name="Gladieux P."/>
            <person name="Thoren M.H."/>
            <person name="Johannesson H."/>
        </authorList>
    </citation>
    <scope>NUCLEOTIDE SEQUENCE</scope>
    <source>
        <strain evidence="5">CBS 990.96</strain>
    </source>
</reference>
<organism evidence="5 6">
    <name type="scientific">Podospora fimiseda</name>
    <dbReference type="NCBI Taxonomy" id="252190"/>
    <lineage>
        <taxon>Eukaryota</taxon>
        <taxon>Fungi</taxon>
        <taxon>Dikarya</taxon>
        <taxon>Ascomycota</taxon>
        <taxon>Pezizomycotina</taxon>
        <taxon>Sordariomycetes</taxon>
        <taxon>Sordariomycetidae</taxon>
        <taxon>Sordariales</taxon>
        <taxon>Podosporaceae</taxon>
        <taxon>Podospora</taxon>
    </lineage>
</organism>
<keyword evidence="3" id="KW-0808">Transferase</keyword>
<evidence type="ECO:0000256" key="3">
    <source>
        <dbReference type="ARBA" id="ARBA00022679"/>
    </source>
</evidence>
<accession>A0AAN7BSZ4</accession>
<evidence type="ECO:0000313" key="5">
    <source>
        <dbReference type="EMBL" id="KAK4228974.1"/>
    </source>
</evidence>
<dbReference type="Gene3D" id="1.25.40.120">
    <property type="entry name" value="Protein prenylyltransferase"/>
    <property type="match status" value="1"/>
</dbReference>
<comment type="caution">
    <text evidence="5">The sequence shown here is derived from an EMBL/GenBank/DDBJ whole genome shotgun (WGS) entry which is preliminary data.</text>
</comment>
<name>A0AAN7BSZ4_9PEZI</name>
<dbReference type="Pfam" id="PF01239">
    <property type="entry name" value="PPTA"/>
    <property type="match status" value="2"/>
</dbReference>
<sequence length="331" mass="37629">MSRALDQDTAASLKAGNPLAAFEAISGVLTASYETLLEIEILPKSHILPDRQYVIQDDNAVGISKLGLVQAFIVARQRLRDHIDKTHPWSDDDLFAATAVILLLDPEYLTAANTRKRLIQKHLRNPDQLRLVLKKEKQFLDTFLTSILHRHTKSPTLWNHRRWLLGVFKSCDLPIDVVADIRDIVCVAGERHSRNYYAWCHARFLMSLGNDVNGQELLNTIKTWCFRHHTDISGWSFLCFLLSASNVADPGAVDSVSAQVLEIVSSLRLVNESVWVFLRTLAASGLICDEQYSRFQNVQRHLMEVSTNSSDKTILRSAIDWCETYRTKKMN</sequence>
<dbReference type="GO" id="GO:0005737">
    <property type="term" value="C:cytoplasm"/>
    <property type="evidence" value="ECO:0007669"/>
    <property type="project" value="TreeGrafter"/>
</dbReference>
<dbReference type="AlphaFoldDB" id="A0AAN7BSZ4"/>
<dbReference type="GO" id="GO:0008318">
    <property type="term" value="F:protein prenyltransferase activity"/>
    <property type="evidence" value="ECO:0007669"/>
    <property type="project" value="InterPro"/>
</dbReference>
<gene>
    <name evidence="5" type="ORF">QBC38DRAFT_133208</name>
</gene>
<keyword evidence="6" id="KW-1185">Reference proteome</keyword>
<evidence type="ECO:0000256" key="4">
    <source>
        <dbReference type="ARBA" id="ARBA00022737"/>
    </source>
</evidence>
<dbReference type="PANTHER" id="PTHR11129">
    <property type="entry name" value="PROTEIN FARNESYLTRANSFERASE ALPHA SUBUNIT/RAB GERANYLGERANYL TRANSFERASE ALPHA SUBUNIT"/>
    <property type="match status" value="1"/>
</dbReference>
<dbReference type="InterPro" id="IPR002088">
    <property type="entry name" value="Prenyl_trans_a"/>
</dbReference>
<comment type="similarity">
    <text evidence="1">Belongs to the protein prenyltransferase subunit alpha family.</text>
</comment>
<dbReference type="SUPFAM" id="SSF48439">
    <property type="entry name" value="Protein prenylyltransferase"/>
    <property type="match status" value="1"/>
</dbReference>
<evidence type="ECO:0000313" key="6">
    <source>
        <dbReference type="Proteomes" id="UP001301958"/>
    </source>
</evidence>
<proteinExistence type="inferred from homology"/>
<protein>
    <submittedName>
        <fullName evidence="5">Uncharacterized protein</fullName>
    </submittedName>
</protein>
<reference evidence="5" key="1">
    <citation type="journal article" date="2023" name="Mol. Phylogenet. Evol.">
        <title>Genome-scale phylogeny and comparative genomics of the fungal order Sordariales.</title>
        <authorList>
            <person name="Hensen N."/>
            <person name="Bonometti L."/>
            <person name="Westerberg I."/>
            <person name="Brannstrom I.O."/>
            <person name="Guillou S."/>
            <person name="Cros-Aarteil S."/>
            <person name="Calhoun S."/>
            <person name="Haridas S."/>
            <person name="Kuo A."/>
            <person name="Mondo S."/>
            <person name="Pangilinan J."/>
            <person name="Riley R."/>
            <person name="LaButti K."/>
            <person name="Andreopoulos B."/>
            <person name="Lipzen A."/>
            <person name="Chen C."/>
            <person name="Yan M."/>
            <person name="Daum C."/>
            <person name="Ng V."/>
            <person name="Clum A."/>
            <person name="Steindorff A."/>
            <person name="Ohm R.A."/>
            <person name="Martin F."/>
            <person name="Silar P."/>
            <person name="Natvig D.O."/>
            <person name="Lalanne C."/>
            <person name="Gautier V."/>
            <person name="Ament-Velasquez S.L."/>
            <person name="Kruys A."/>
            <person name="Hutchinson M.I."/>
            <person name="Powell A.J."/>
            <person name="Barry K."/>
            <person name="Miller A.N."/>
            <person name="Grigoriev I.V."/>
            <person name="Debuchy R."/>
            <person name="Gladieux P."/>
            <person name="Hiltunen Thoren M."/>
            <person name="Johannesson H."/>
        </authorList>
    </citation>
    <scope>NUCLEOTIDE SEQUENCE</scope>
    <source>
        <strain evidence="5">CBS 990.96</strain>
    </source>
</reference>
<keyword evidence="4" id="KW-0677">Repeat</keyword>
<keyword evidence="2" id="KW-0637">Prenyltransferase</keyword>
<dbReference type="PANTHER" id="PTHR11129:SF3">
    <property type="entry name" value="PROTEIN PRENYLTRANSFERASE ALPHA SUBUNIT REPEAT-CONTAINING PROTEIN 1"/>
    <property type="match status" value="1"/>
</dbReference>
<evidence type="ECO:0000256" key="2">
    <source>
        <dbReference type="ARBA" id="ARBA00022602"/>
    </source>
</evidence>
<dbReference type="Proteomes" id="UP001301958">
    <property type="component" value="Unassembled WGS sequence"/>
</dbReference>
<dbReference type="EMBL" id="MU865313">
    <property type="protein sequence ID" value="KAK4228974.1"/>
    <property type="molecule type" value="Genomic_DNA"/>
</dbReference>